<proteinExistence type="predicted"/>
<dbReference type="KEGG" id="fox:FOXG_17019"/>
<organism evidence="3 4">
    <name type="scientific">Fusarium oxysporum f. sp. lycopersici (strain 4287 / CBS 123668 / FGSC 9935 / NRRL 34936)</name>
    <name type="common">Fusarium vascular wilt of tomato</name>
    <dbReference type="NCBI Taxonomy" id="426428"/>
    <lineage>
        <taxon>Eukaryota</taxon>
        <taxon>Fungi</taxon>
        <taxon>Dikarya</taxon>
        <taxon>Ascomycota</taxon>
        <taxon>Pezizomycotina</taxon>
        <taxon>Sordariomycetes</taxon>
        <taxon>Hypocreomycetidae</taxon>
        <taxon>Hypocreales</taxon>
        <taxon>Nectriaceae</taxon>
        <taxon>Fusarium</taxon>
        <taxon>Fusarium oxysporum species complex</taxon>
    </lineage>
</organism>
<dbReference type="RefSeq" id="XP_018257867.1">
    <property type="nucleotide sequence ID" value="XM_018397044.1"/>
</dbReference>
<dbReference type="InterPro" id="IPR013094">
    <property type="entry name" value="AB_hydrolase_3"/>
</dbReference>
<gene>
    <name evidence="3" type="ORF">FOXG_17019</name>
</gene>
<dbReference type="EMBL" id="DS231735">
    <property type="protein sequence ID" value="KNB19822.1"/>
    <property type="molecule type" value="Genomic_DNA"/>
</dbReference>
<dbReference type="Gene3D" id="3.40.50.1820">
    <property type="entry name" value="alpha/beta hydrolase"/>
    <property type="match status" value="1"/>
</dbReference>
<dbReference type="GeneID" id="28957831"/>
<keyword evidence="1" id="KW-0378">Hydrolase</keyword>
<dbReference type="InterPro" id="IPR029058">
    <property type="entry name" value="AB_hydrolase_fold"/>
</dbReference>
<evidence type="ECO:0000256" key="1">
    <source>
        <dbReference type="ARBA" id="ARBA00022801"/>
    </source>
</evidence>
<dbReference type="Proteomes" id="UP000009097">
    <property type="component" value="Unassembled WGS sequence"/>
</dbReference>
<evidence type="ECO:0000313" key="3">
    <source>
        <dbReference type="EMBL" id="KNB19822.1"/>
    </source>
</evidence>
<name>A0A0J9WVN1_FUSO4</name>
<protein>
    <recommendedName>
        <fullName evidence="2">Alpha/beta hydrolase fold-3 domain-containing protein</fullName>
    </recommendedName>
</protein>
<feature type="domain" description="Alpha/beta hydrolase fold-3" evidence="2">
    <location>
        <begin position="105"/>
        <end position="320"/>
    </location>
</feature>
<reference evidence="3" key="2">
    <citation type="journal article" date="2010" name="Nature">
        <title>Comparative genomics reveals mobile pathogenicity chromosomes in Fusarium.</title>
        <authorList>
            <person name="Ma L.J."/>
            <person name="van der Does H.C."/>
            <person name="Borkovich K.A."/>
            <person name="Coleman J.J."/>
            <person name="Daboussi M.J."/>
            <person name="Di Pietro A."/>
            <person name="Dufresne M."/>
            <person name="Freitag M."/>
            <person name="Grabherr M."/>
            <person name="Henrissat B."/>
            <person name="Houterman P.M."/>
            <person name="Kang S."/>
            <person name="Shim W.B."/>
            <person name="Woloshuk C."/>
            <person name="Xie X."/>
            <person name="Xu J.R."/>
            <person name="Antoniw J."/>
            <person name="Baker S.E."/>
            <person name="Bluhm B.H."/>
            <person name="Breakspear A."/>
            <person name="Brown D.W."/>
            <person name="Butchko R.A."/>
            <person name="Chapman S."/>
            <person name="Coulson R."/>
            <person name="Coutinho P.M."/>
            <person name="Danchin E.G."/>
            <person name="Diener A."/>
            <person name="Gale L.R."/>
            <person name="Gardiner D.M."/>
            <person name="Goff S."/>
            <person name="Hammond-Kosack K.E."/>
            <person name="Hilburn K."/>
            <person name="Hua-Van A."/>
            <person name="Jonkers W."/>
            <person name="Kazan K."/>
            <person name="Kodira C.D."/>
            <person name="Koehrsen M."/>
            <person name="Kumar L."/>
            <person name="Lee Y.H."/>
            <person name="Li L."/>
            <person name="Manners J.M."/>
            <person name="Miranda-Saavedra D."/>
            <person name="Mukherjee M."/>
            <person name="Park G."/>
            <person name="Park J."/>
            <person name="Park S.Y."/>
            <person name="Proctor R.H."/>
            <person name="Regev A."/>
            <person name="Ruiz-Roldan M.C."/>
            <person name="Sain D."/>
            <person name="Sakthikumar S."/>
            <person name="Sykes S."/>
            <person name="Schwartz D.C."/>
            <person name="Turgeon B.G."/>
            <person name="Wapinski I."/>
            <person name="Yoder O."/>
            <person name="Young S."/>
            <person name="Zeng Q."/>
            <person name="Zhou S."/>
            <person name="Galagan J."/>
            <person name="Cuomo C.A."/>
            <person name="Kistler H.C."/>
            <person name="Rep M."/>
        </authorList>
    </citation>
    <scope>NUCLEOTIDE SEQUENCE [LARGE SCALE GENOMIC DNA]</scope>
    <source>
        <strain evidence="3">4287</strain>
    </source>
</reference>
<dbReference type="GO" id="GO:0016787">
    <property type="term" value="F:hydrolase activity"/>
    <property type="evidence" value="ECO:0007669"/>
    <property type="project" value="UniProtKB-KW"/>
</dbReference>
<dbReference type="PANTHER" id="PTHR48081:SF8">
    <property type="entry name" value="ALPHA_BETA HYDROLASE FOLD-3 DOMAIN-CONTAINING PROTEIN-RELATED"/>
    <property type="match status" value="1"/>
</dbReference>
<dbReference type="Pfam" id="PF07859">
    <property type="entry name" value="Abhydrolase_3"/>
    <property type="match status" value="1"/>
</dbReference>
<dbReference type="InterPro" id="IPR050300">
    <property type="entry name" value="GDXG_lipolytic_enzyme"/>
</dbReference>
<evidence type="ECO:0000313" key="4">
    <source>
        <dbReference type="Proteomes" id="UP000009097"/>
    </source>
</evidence>
<accession>A0A0J9WVN1</accession>
<reference evidence="3" key="1">
    <citation type="submission" date="2007-04" db="EMBL/GenBank/DDBJ databases">
        <authorList>
            <consortium name="The Broad Institute Genome Sequencing Platform"/>
            <person name="Birren B."/>
            <person name="Lander E."/>
            <person name="Galagan J."/>
            <person name="Nusbaum C."/>
            <person name="Devon K."/>
            <person name="Ma L.-J."/>
            <person name="Jaffe D."/>
            <person name="Butler J."/>
            <person name="Alvarez P."/>
            <person name="Gnerre S."/>
            <person name="Grabherr M."/>
            <person name="Kleber M."/>
            <person name="Mauceli E."/>
            <person name="Brockman W."/>
            <person name="MacCallum I.A."/>
            <person name="Young S."/>
            <person name="LaButti K."/>
            <person name="DeCaprio D."/>
            <person name="Crawford M."/>
            <person name="Koehrsen M."/>
            <person name="Engels R."/>
            <person name="Montgomery P."/>
            <person name="Pearson M."/>
            <person name="Howarth C."/>
            <person name="Larson L."/>
            <person name="White J."/>
            <person name="O'Leary S."/>
            <person name="Kodira C."/>
            <person name="Zeng Q."/>
            <person name="Yandava C."/>
            <person name="Alvarado L."/>
            <person name="Kistler C."/>
            <person name="Shim W.-B."/>
            <person name="Kang S."/>
            <person name="Woloshuk C."/>
        </authorList>
    </citation>
    <scope>NUCLEOTIDE SEQUENCE</scope>
    <source>
        <strain evidence="3">4287</strain>
    </source>
</reference>
<sequence>MTLRTFDINKPKTWHLAATIDNELQEMIENGTKGRFTGDAEDLTLAQTRAKFDSLFQQDADVLRSKMQDEVSEQEIHIPVRDGFKVRALVYRRKTDQSKTDRPLVVLIHGGGFILGNAEMEMPTCIEAVRRYDCVAVSLEYRLSPEVKFPVAYNDCWDALTWLSKNATTLQADPTRGFVFGGTSAGSHLSIPLAHQARDEKLSPPLTGLYHCVPPALMPQALTDKYKPLYNSREQLKDGMALTAKSTEVYDKAVEPDFASPLWNPLLWPTGHRGLPPSFFQICGADLLRDEALIYERELRLEGGVKTKTVVYEGLPHVFWYDYPTHSASARFAKDAVDGLGWLLGREK</sequence>
<dbReference type="OrthoDB" id="408631at2759"/>
<evidence type="ECO:0000259" key="2">
    <source>
        <dbReference type="Pfam" id="PF07859"/>
    </source>
</evidence>
<dbReference type="SUPFAM" id="SSF53474">
    <property type="entry name" value="alpha/beta-Hydrolases"/>
    <property type="match status" value="1"/>
</dbReference>
<dbReference type="AlphaFoldDB" id="A0A0J9WVN1"/>
<dbReference type="VEuPathDB" id="FungiDB:FOXG_17019"/>
<dbReference type="PANTHER" id="PTHR48081">
    <property type="entry name" value="AB HYDROLASE SUPERFAMILY PROTEIN C4A8.06C"/>
    <property type="match status" value="1"/>
</dbReference>